<dbReference type="InterPro" id="IPR021417">
    <property type="entry name" value="DUF3060"/>
</dbReference>
<evidence type="ECO:0000313" key="3">
    <source>
        <dbReference type="EMBL" id="MCZ8382287.1"/>
    </source>
</evidence>
<name>A0ABT4Q0H8_9MYCO</name>
<organism evidence="3 4">
    <name type="scientific">Mycobacterium hippophais</name>
    <dbReference type="NCBI Taxonomy" id="3016340"/>
    <lineage>
        <taxon>Bacteria</taxon>
        <taxon>Bacillati</taxon>
        <taxon>Actinomycetota</taxon>
        <taxon>Actinomycetes</taxon>
        <taxon>Mycobacteriales</taxon>
        <taxon>Mycobacteriaceae</taxon>
        <taxon>Mycobacterium</taxon>
    </lineage>
</organism>
<keyword evidence="4" id="KW-1185">Reference proteome</keyword>
<gene>
    <name evidence="3" type="ORF">O6P37_25785</name>
</gene>
<comment type="caution">
    <text evidence="3">The sequence shown here is derived from an EMBL/GenBank/DDBJ whole genome shotgun (WGS) entry which is preliminary data.</text>
</comment>
<keyword evidence="2" id="KW-0472">Membrane</keyword>
<keyword evidence="2" id="KW-0812">Transmembrane</keyword>
<feature type="compositionally biased region" description="Pro residues" evidence="1">
    <location>
        <begin position="57"/>
        <end position="66"/>
    </location>
</feature>
<protein>
    <submittedName>
        <fullName evidence="3">DUF3060 domain-containing protein</fullName>
    </submittedName>
</protein>
<proteinExistence type="predicted"/>
<dbReference type="EMBL" id="JAPZPY010000016">
    <property type="protein sequence ID" value="MCZ8382287.1"/>
    <property type="molecule type" value="Genomic_DNA"/>
</dbReference>
<evidence type="ECO:0000256" key="1">
    <source>
        <dbReference type="SAM" id="MobiDB-lite"/>
    </source>
</evidence>
<evidence type="ECO:0000313" key="4">
    <source>
        <dbReference type="Proteomes" id="UP001142153"/>
    </source>
</evidence>
<sequence length="254" mass="26148">MDPNDDPEARIRDLERPLADRAQNSELGTQSYSTPYPTDPYTTQPYTTQPYTTQQHYPPPPPPPGYPTPYSMAPTVSHSSSKAGWAVFAAVVVMLLIAGAGALIYFAMRPADGPMSGNPTVAGGGGLLDEPQVPQIPSMPVLPSGIPGIPSGLPGLPGTSETLEAGPGESVNVSGIQTVTTVNCDDGIVNISGVANVVTITGECAVVSASGVNNEITVDSSAQISASGFDNTIIYKSGSPEIGHVTDSNVIRQG</sequence>
<evidence type="ECO:0000256" key="2">
    <source>
        <dbReference type="SAM" id="Phobius"/>
    </source>
</evidence>
<feature type="region of interest" description="Disordered" evidence="1">
    <location>
        <begin position="1"/>
        <end position="66"/>
    </location>
</feature>
<dbReference type="Proteomes" id="UP001142153">
    <property type="component" value="Unassembled WGS sequence"/>
</dbReference>
<dbReference type="RefSeq" id="WP_269896757.1">
    <property type="nucleotide sequence ID" value="NZ_JAPZPY010000016.1"/>
</dbReference>
<feature type="compositionally biased region" description="Basic and acidic residues" evidence="1">
    <location>
        <begin position="7"/>
        <end position="19"/>
    </location>
</feature>
<keyword evidence="2" id="KW-1133">Transmembrane helix</keyword>
<reference evidence="3" key="1">
    <citation type="submission" date="2022-12" db="EMBL/GenBank/DDBJ databases">
        <authorList>
            <person name="Deng Y."/>
            <person name="Zhang Y.-Q."/>
        </authorList>
    </citation>
    <scope>NUCLEOTIDE SEQUENCE</scope>
    <source>
        <strain evidence="3">CPCC 205372</strain>
    </source>
</reference>
<dbReference type="Pfam" id="PF11259">
    <property type="entry name" value="DUF3060"/>
    <property type="match status" value="1"/>
</dbReference>
<feature type="compositionally biased region" description="Low complexity" evidence="1">
    <location>
        <begin position="29"/>
        <end position="56"/>
    </location>
</feature>
<feature type="transmembrane region" description="Helical" evidence="2">
    <location>
        <begin position="83"/>
        <end position="106"/>
    </location>
</feature>
<accession>A0ABT4Q0H8</accession>